<comment type="subcellular location">
    <subcellularLocation>
        <location evidence="6">Cytoplasm</location>
    </subcellularLocation>
    <subcellularLocation>
        <location evidence="6">Nucleus</location>
        <location evidence="6">Nucleolus</location>
    </subcellularLocation>
</comment>
<feature type="region of interest" description="Disordered" evidence="7">
    <location>
        <begin position="1"/>
        <end position="23"/>
    </location>
</feature>
<dbReference type="GO" id="GO:0005730">
    <property type="term" value="C:nucleolus"/>
    <property type="evidence" value="ECO:0007669"/>
    <property type="project" value="UniProtKB-SubCell"/>
</dbReference>
<evidence type="ECO:0000256" key="2">
    <source>
        <dbReference type="ARBA" id="ARBA00008889"/>
    </source>
</evidence>
<dbReference type="GO" id="GO:0000956">
    <property type="term" value="P:nuclear-transcribed mRNA catabolic process"/>
    <property type="evidence" value="ECO:0007669"/>
    <property type="project" value="TreeGrafter"/>
</dbReference>
<dbReference type="PANTHER" id="PTHR45841:SF1">
    <property type="entry name" value="MRNA TURNOVER PROTEIN 4 HOMOLOG"/>
    <property type="match status" value="1"/>
</dbReference>
<dbReference type="InterPro" id="IPR043164">
    <property type="entry name" value="Ribosomal_uL10-like_insert_sf"/>
</dbReference>
<evidence type="ECO:0000256" key="1">
    <source>
        <dbReference type="ARBA" id="ARBA00004046"/>
    </source>
</evidence>
<dbReference type="STRING" id="1336337.A0A3N4JZ89"/>
<protein>
    <recommendedName>
        <fullName evidence="6">Ribosome assembly factor mrt4</fullName>
    </recommendedName>
</protein>
<dbReference type="Pfam" id="PF17777">
    <property type="entry name" value="RL10P_insert"/>
    <property type="match status" value="1"/>
</dbReference>
<comment type="subunit">
    <text evidence="3 6">Associates with the pre-60S ribosomal particle.</text>
</comment>
<feature type="compositionally biased region" description="Basic and acidic residues" evidence="7">
    <location>
        <begin position="14"/>
        <end position="23"/>
    </location>
</feature>
<dbReference type="SUPFAM" id="SSF160369">
    <property type="entry name" value="Ribosomal protein L10-like"/>
    <property type="match status" value="1"/>
</dbReference>
<keyword evidence="5 6" id="KW-0539">Nucleus</keyword>
<dbReference type="OrthoDB" id="10262308at2759"/>
<evidence type="ECO:0000259" key="8">
    <source>
        <dbReference type="Pfam" id="PF17777"/>
    </source>
</evidence>
<comment type="function">
    <text evidence="1 6">Component of the ribosome assembly machinery. Nuclear paralog of the ribosomal protein P0, it binds pre-60S subunits at an early stage of assembly in the nucleolus, and is replaced by P0 in cytoplasmic pre-60S subunits and mature 80S ribosomes.</text>
</comment>
<gene>
    <name evidence="9" type="ORF">L873DRAFT_1669025</name>
</gene>
<name>A0A3N4JZ89_9PEZI</name>
<dbReference type="Gene3D" id="3.30.70.1730">
    <property type="match status" value="1"/>
</dbReference>
<dbReference type="InterPro" id="IPR001790">
    <property type="entry name" value="Ribosomal_uL10"/>
</dbReference>
<dbReference type="InterPro" id="IPR051742">
    <property type="entry name" value="Ribosome_Assembly_uL10"/>
</dbReference>
<evidence type="ECO:0000256" key="3">
    <source>
        <dbReference type="ARBA" id="ARBA00011117"/>
    </source>
</evidence>
<evidence type="ECO:0000256" key="5">
    <source>
        <dbReference type="ARBA" id="ARBA00023242"/>
    </source>
</evidence>
<accession>A0A3N4JZ89</accession>
<dbReference type="GO" id="GO:0003723">
    <property type="term" value="F:RNA binding"/>
    <property type="evidence" value="ECO:0007669"/>
    <property type="project" value="TreeGrafter"/>
</dbReference>
<evidence type="ECO:0000256" key="7">
    <source>
        <dbReference type="SAM" id="MobiDB-lite"/>
    </source>
</evidence>
<keyword evidence="4 6" id="KW-0963">Cytoplasm</keyword>
<comment type="similarity">
    <text evidence="2 6">Belongs to the universal ribosomal protein uL10 family.</text>
</comment>
<dbReference type="GO" id="GO:0006364">
    <property type="term" value="P:rRNA processing"/>
    <property type="evidence" value="ECO:0007669"/>
    <property type="project" value="TreeGrafter"/>
</dbReference>
<dbReference type="GO" id="GO:0005737">
    <property type="term" value="C:cytoplasm"/>
    <property type="evidence" value="ECO:0007669"/>
    <property type="project" value="UniProtKB-SubCell"/>
</dbReference>
<dbReference type="InterPro" id="IPR033867">
    <property type="entry name" value="Mrt4"/>
</dbReference>
<dbReference type="CDD" id="cd05796">
    <property type="entry name" value="Ribosomal_P0_like"/>
    <property type="match status" value="1"/>
</dbReference>
<dbReference type="GO" id="GO:0030687">
    <property type="term" value="C:preribosome, large subunit precursor"/>
    <property type="evidence" value="ECO:0007669"/>
    <property type="project" value="TreeGrafter"/>
</dbReference>
<dbReference type="PANTHER" id="PTHR45841">
    <property type="entry name" value="MRNA TURNOVER PROTEIN 4 MRTO4"/>
    <property type="match status" value="1"/>
</dbReference>
<dbReference type="Proteomes" id="UP000276215">
    <property type="component" value="Unassembled WGS sequence"/>
</dbReference>
<dbReference type="Gene3D" id="3.90.105.20">
    <property type="match status" value="1"/>
</dbReference>
<dbReference type="EMBL" id="ML120361">
    <property type="protein sequence ID" value="RPB03676.1"/>
    <property type="molecule type" value="Genomic_DNA"/>
</dbReference>
<dbReference type="AlphaFoldDB" id="A0A3N4JZ89"/>
<dbReference type="InterPro" id="IPR043141">
    <property type="entry name" value="Ribosomal_uL10-like_sf"/>
</dbReference>
<dbReference type="FunFam" id="3.90.105.20:FF:000003">
    <property type="entry name" value="Ribosome assembly factor mrt4"/>
    <property type="match status" value="1"/>
</dbReference>
<keyword evidence="6" id="KW-0690">Ribosome biogenesis</keyword>
<dbReference type="Pfam" id="PF00466">
    <property type="entry name" value="Ribosomal_L10"/>
    <property type="match status" value="1"/>
</dbReference>
<proteinExistence type="inferred from homology"/>
<dbReference type="InterPro" id="IPR040637">
    <property type="entry name" value="Ribosomal_uL10-like_insert"/>
</dbReference>
<reference evidence="9 10" key="1">
    <citation type="journal article" date="2018" name="Nat. Ecol. Evol.">
        <title>Pezizomycetes genomes reveal the molecular basis of ectomycorrhizal truffle lifestyle.</title>
        <authorList>
            <person name="Murat C."/>
            <person name="Payen T."/>
            <person name="Noel B."/>
            <person name="Kuo A."/>
            <person name="Morin E."/>
            <person name="Chen J."/>
            <person name="Kohler A."/>
            <person name="Krizsan K."/>
            <person name="Balestrini R."/>
            <person name="Da Silva C."/>
            <person name="Montanini B."/>
            <person name="Hainaut M."/>
            <person name="Levati E."/>
            <person name="Barry K.W."/>
            <person name="Belfiori B."/>
            <person name="Cichocki N."/>
            <person name="Clum A."/>
            <person name="Dockter R.B."/>
            <person name="Fauchery L."/>
            <person name="Guy J."/>
            <person name="Iotti M."/>
            <person name="Le Tacon F."/>
            <person name="Lindquist E.A."/>
            <person name="Lipzen A."/>
            <person name="Malagnac F."/>
            <person name="Mello A."/>
            <person name="Molinier V."/>
            <person name="Miyauchi S."/>
            <person name="Poulain J."/>
            <person name="Riccioni C."/>
            <person name="Rubini A."/>
            <person name="Sitrit Y."/>
            <person name="Splivallo R."/>
            <person name="Traeger S."/>
            <person name="Wang M."/>
            <person name="Zifcakova L."/>
            <person name="Wipf D."/>
            <person name="Zambonelli A."/>
            <person name="Paolocci F."/>
            <person name="Nowrousian M."/>
            <person name="Ottonello S."/>
            <person name="Baldrian P."/>
            <person name="Spatafora J.W."/>
            <person name="Henrissat B."/>
            <person name="Nagy L.G."/>
            <person name="Aury J.M."/>
            <person name="Wincker P."/>
            <person name="Grigoriev I.V."/>
            <person name="Bonfante P."/>
            <person name="Martin F.M."/>
        </authorList>
    </citation>
    <scope>NUCLEOTIDE SEQUENCE [LARGE SCALE GENOMIC DNA]</scope>
    <source>
        <strain evidence="9 10">120613-1</strain>
    </source>
</reference>
<evidence type="ECO:0000256" key="4">
    <source>
        <dbReference type="ARBA" id="ARBA00022490"/>
    </source>
</evidence>
<dbReference type="FunFam" id="3.30.70.1730:FF:000005">
    <property type="entry name" value="Ribosome assembly factor mrt4"/>
    <property type="match status" value="1"/>
</dbReference>
<evidence type="ECO:0000313" key="10">
    <source>
        <dbReference type="Proteomes" id="UP000276215"/>
    </source>
</evidence>
<keyword evidence="10" id="KW-1185">Reference proteome</keyword>
<evidence type="ECO:0000313" key="9">
    <source>
        <dbReference type="EMBL" id="RPB03676.1"/>
    </source>
</evidence>
<dbReference type="GO" id="GO:0000027">
    <property type="term" value="P:ribosomal large subunit assembly"/>
    <property type="evidence" value="ECO:0007669"/>
    <property type="project" value="InterPro"/>
</dbReference>
<organism evidence="9 10">
    <name type="scientific">Choiromyces venosus 120613-1</name>
    <dbReference type="NCBI Taxonomy" id="1336337"/>
    <lineage>
        <taxon>Eukaryota</taxon>
        <taxon>Fungi</taxon>
        <taxon>Dikarya</taxon>
        <taxon>Ascomycota</taxon>
        <taxon>Pezizomycotina</taxon>
        <taxon>Pezizomycetes</taxon>
        <taxon>Pezizales</taxon>
        <taxon>Tuberaceae</taxon>
        <taxon>Choiromyces</taxon>
    </lineage>
</organism>
<evidence type="ECO:0000256" key="6">
    <source>
        <dbReference type="RuleBase" id="RU364039"/>
    </source>
</evidence>
<sequence>MPRSKRSKVVSLTKTDKKPGRENNERLYGKIRESIDEHQTVFVFSVDNMRNTHLKEVRTDFNDSRLFFGKTKVMAKALGTSAADEYRPNLSSLSKYLTGNVGLLITSRPAEEVLSYFESFSKQDYARMNAVPPITFTVPAGIVYSTGGNVAQEEDVPMAHSLETAVRGLGMPTRLVNGKVWLDQEFVVCREGKKLDPKQATLLKMFGVATAEFVVRPSAYWTSATMEVTEVDAMEE</sequence>
<feature type="domain" description="Large ribosomal subunit protein uL10-like insertion" evidence="8">
    <location>
        <begin position="126"/>
        <end position="208"/>
    </location>
</feature>